<dbReference type="Pfam" id="PF00497">
    <property type="entry name" value="SBP_bac_3"/>
    <property type="match status" value="1"/>
</dbReference>
<evidence type="ECO:0000313" key="2">
    <source>
        <dbReference type="EMBL" id="MCZ0863764.1"/>
    </source>
</evidence>
<feature type="domain" description="Solute-binding protein family 3/N-terminal" evidence="1">
    <location>
        <begin position="60"/>
        <end position="251"/>
    </location>
</feature>
<dbReference type="AlphaFoldDB" id="A0A9J6RH27"/>
<dbReference type="Gene3D" id="3.40.190.10">
    <property type="entry name" value="Periplasmic binding protein-like II"/>
    <property type="match status" value="2"/>
</dbReference>
<reference evidence="2 3" key="1">
    <citation type="submission" date="2022-12" db="EMBL/GenBank/DDBJ databases">
        <title>Dasania phycosphaerae sp. nov., isolated from particulate material of the south coast of Korea.</title>
        <authorList>
            <person name="Jiang Y."/>
        </authorList>
    </citation>
    <scope>NUCLEOTIDE SEQUENCE [LARGE SCALE GENOMIC DNA]</scope>
    <source>
        <strain evidence="2 3">GY-19</strain>
    </source>
</reference>
<proteinExistence type="predicted"/>
<dbReference type="SUPFAM" id="SSF53850">
    <property type="entry name" value="Periplasmic binding protein-like II"/>
    <property type="match status" value="1"/>
</dbReference>
<comment type="caution">
    <text evidence="2">The sequence shown here is derived from an EMBL/GenBank/DDBJ whole genome shotgun (WGS) entry which is preliminary data.</text>
</comment>
<evidence type="ECO:0000259" key="1">
    <source>
        <dbReference type="Pfam" id="PF00497"/>
    </source>
</evidence>
<protein>
    <submittedName>
        <fullName evidence="2">Transporter substrate-binding domain-containing protein</fullName>
    </submittedName>
</protein>
<evidence type="ECO:0000313" key="3">
    <source>
        <dbReference type="Proteomes" id="UP001069090"/>
    </source>
</evidence>
<accession>A0A9J6RH27</accession>
<dbReference type="InterPro" id="IPR001638">
    <property type="entry name" value="Solute-binding_3/MltF_N"/>
</dbReference>
<keyword evidence="3" id="KW-1185">Reference proteome</keyword>
<name>A0A9J6RH27_9GAMM</name>
<gene>
    <name evidence="2" type="ORF">O0V09_01045</name>
</gene>
<organism evidence="2 3">
    <name type="scientific">Dasania phycosphaerae</name>
    <dbReference type="NCBI Taxonomy" id="2950436"/>
    <lineage>
        <taxon>Bacteria</taxon>
        <taxon>Pseudomonadati</taxon>
        <taxon>Pseudomonadota</taxon>
        <taxon>Gammaproteobacteria</taxon>
        <taxon>Cellvibrionales</taxon>
        <taxon>Spongiibacteraceae</taxon>
        <taxon>Dasania</taxon>
    </lineage>
</organism>
<dbReference type="Proteomes" id="UP001069090">
    <property type="component" value="Unassembled WGS sequence"/>
</dbReference>
<dbReference type="RefSeq" id="WP_258329908.1">
    <property type="nucleotide sequence ID" value="NZ_JAPTGG010000001.1"/>
</dbReference>
<sequence>MPAPQPSNRLSIGRLMVGIFVLNFFTAYSPYSQAEIVLGNITQITVSCDNWPGTCNRDGSGLYFEILRAIYEPEGIHIKHRIDPFMRGLKLVEEQQVDVMAAAYKIPEREQRFTFPKTRLITEYTSVLYKSTQQVPSEGKLKGRINIIRGYDYSAYIDTSAKINEIGSIDQGIKMVLSGRSDYFINAFYDSYAALQRLSKTEGELVPNKVSLKILDSKPIYLVFPNSAHGQNLARLYDKNIQRLFNSGALKDFFISRPIGSYYYYFPELSNDHSLPQFEGH</sequence>
<dbReference type="EMBL" id="JAPTGG010000001">
    <property type="protein sequence ID" value="MCZ0863764.1"/>
    <property type="molecule type" value="Genomic_DNA"/>
</dbReference>